<dbReference type="InterPro" id="IPR050534">
    <property type="entry name" value="Coronavir_polyprotein_1ab"/>
</dbReference>
<reference evidence="10" key="1">
    <citation type="submission" date="2016-10" db="EMBL/GenBank/DDBJ databases">
        <authorList>
            <person name="Varghese N."/>
            <person name="Submissions S."/>
        </authorList>
    </citation>
    <scope>NUCLEOTIDE SEQUENCE [LARGE SCALE GENOMIC DNA]</scope>
    <source>
        <strain evidence="10">GAS369</strain>
    </source>
</reference>
<dbReference type="InterPro" id="IPR027417">
    <property type="entry name" value="P-loop_NTPase"/>
</dbReference>
<dbReference type="InterPro" id="IPR041679">
    <property type="entry name" value="DNA2/NAM7-like_C"/>
</dbReference>
<keyword evidence="2" id="KW-0547">Nucleotide-binding</keyword>
<keyword evidence="10" id="KW-1185">Reference proteome</keyword>
<evidence type="ECO:0000313" key="10">
    <source>
        <dbReference type="Proteomes" id="UP000243904"/>
    </source>
</evidence>
<proteinExistence type="inferred from homology"/>
<dbReference type="SUPFAM" id="SSF52540">
    <property type="entry name" value="P-loop containing nucleoside triphosphate hydrolases"/>
    <property type="match status" value="1"/>
</dbReference>
<feature type="domain" description="DNA2/NAM7 helicase-like C-terminal" evidence="7">
    <location>
        <begin position="1219"/>
        <end position="1396"/>
    </location>
</feature>
<feature type="domain" description="Restriction endonuclease type II-like" evidence="8">
    <location>
        <begin position="1439"/>
        <end position="1532"/>
    </location>
</feature>
<dbReference type="Pfam" id="PF13087">
    <property type="entry name" value="AAA_12"/>
    <property type="match status" value="1"/>
</dbReference>
<name>A0A1H2BBS0_9BRAD</name>
<dbReference type="Gene3D" id="3.40.960.10">
    <property type="entry name" value="VSR Endonuclease"/>
    <property type="match status" value="1"/>
</dbReference>
<keyword evidence="3" id="KW-0378">Hydrolase</keyword>
<dbReference type="Proteomes" id="UP000243904">
    <property type="component" value="Chromosome I"/>
</dbReference>
<dbReference type="InterPro" id="IPR041677">
    <property type="entry name" value="DNA2/NAM7_AAA_11"/>
</dbReference>
<protein>
    <recommendedName>
        <fullName evidence="11">AAA domain-containing protein</fullName>
    </recommendedName>
</protein>
<dbReference type="CDD" id="cd18808">
    <property type="entry name" value="SF1_C_Upf1"/>
    <property type="match status" value="1"/>
</dbReference>
<keyword evidence="5" id="KW-0067">ATP-binding</keyword>
<keyword evidence="4" id="KW-0347">Helicase</keyword>
<dbReference type="InterPro" id="IPR049468">
    <property type="entry name" value="Restrct_endonuc-II-like_dom"/>
</dbReference>
<dbReference type="InterPro" id="IPR011335">
    <property type="entry name" value="Restrct_endonuc-II-like"/>
</dbReference>
<evidence type="ECO:0000256" key="3">
    <source>
        <dbReference type="ARBA" id="ARBA00022801"/>
    </source>
</evidence>
<evidence type="ECO:0000259" key="7">
    <source>
        <dbReference type="Pfam" id="PF13087"/>
    </source>
</evidence>
<dbReference type="GO" id="GO:0016787">
    <property type="term" value="F:hydrolase activity"/>
    <property type="evidence" value="ECO:0007669"/>
    <property type="project" value="UniProtKB-KW"/>
</dbReference>
<dbReference type="GO" id="GO:0005524">
    <property type="term" value="F:ATP binding"/>
    <property type="evidence" value="ECO:0007669"/>
    <property type="project" value="UniProtKB-KW"/>
</dbReference>
<dbReference type="InterPro" id="IPR047187">
    <property type="entry name" value="SF1_C_Upf1"/>
</dbReference>
<dbReference type="EMBL" id="LT629750">
    <property type="protein sequence ID" value="SDT55750.1"/>
    <property type="molecule type" value="Genomic_DNA"/>
</dbReference>
<evidence type="ECO:0000256" key="4">
    <source>
        <dbReference type="ARBA" id="ARBA00022806"/>
    </source>
</evidence>
<dbReference type="Pfam" id="PF18741">
    <property type="entry name" value="MTES_1575"/>
    <property type="match status" value="1"/>
</dbReference>
<feature type="domain" description="DNA2/NAM7 helicase helicase" evidence="6">
    <location>
        <begin position="439"/>
        <end position="572"/>
    </location>
</feature>
<evidence type="ECO:0000259" key="8">
    <source>
        <dbReference type="Pfam" id="PF18741"/>
    </source>
</evidence>
<evidence type="ECO:0000259" key="6">
    <source>
        <dbReference type="Pfam" id="PF13086"/>
    </source>
</evidence>
<organism evidence="9 10">
    <name type="scientific">Bradyrhizobium canariense</name>
    <dbReference type="NCBI Taxonomy" id="255045"/>
    <lineage>
        <taxon>Bacteria</taxon>
        <taxon>Pseudomonadati</taxon>
        <taxon>Pseudomonadota</taxon>
        <taxon>Alphaproteobacteria</taxon>
        <taxon>Hyphomicrobiales</taxon>
        <taxon>Nitrobacteraceae</taxon>
        <taxon>Bradyrhizobium</taxon>
    </lineage>
</organism>
<sequence length="1657" mass="185499">MGVLPLDQVTGSDNEAASKRFIGLLDYVNALIKLDERVPLRLSQHKLPNGSSVVLHEHELSKLPGITLNKADYEGPVWLRAQRLQRSAPPAPPEETVQWIESSDDPGIPPSLHETVHERVSASVKEQLIAEGMLRPSDCSPALKPASDKDDESYFDVFYRLEDRPDVQLTCSDYMKETWQIWADREFPRRLSIQAYQRLFDLAQRMSLSGGSESIELVWGVGVSRWNKGMLSVEIPLIELGVELEIADDKGADVIIRPRNLPPRFDLTAFDKLAEEQVGAAEQICGRQLKIIERDEPEGISPFRAESFSSVLKLCGGALDPECEYLPETHKVPKNQPLPEPPEDRLVVSDRWVVYARRRSINATLRDIQRLKDEVAPEEGGGVKLAGAARTLIMGARDDRERDYEPLGTTLGARDTVSAEVNQEQLDPDHSDLFFPKAFNDDQVQIVRRLEKADGIVVQGPPGTGKTHTIANIISHMLATGQRVLVVSHGETALKVIRDHLPEGIRDLAISVTTSEREGTKQIEKAVQLMLEIVNTVDANLSKQKTIISQLSSNIVKDRQQLKSIDRKLDALASLHFGVIPGSSYNAFELATKLVAEKDRHGWFTDRPKVNFESSGLTRQMVDLIADARKRAGSDLEFVDVELPSPDLLPAAAELGGWHLDLLEADNLVASQPNHQAMMIKRIVASVGMSRAHEMATAFEDLVVSVRAYGSAPWALEIVRRQVAGDARMRRVNPTLYEFQRDMRNFLKNYQSFLARPVQYPPELADRAADKIWIALCEGKNPFGLMAFGNRSFKTPFEQVRVAGRPPATTDEWKHALRFVTLRRELPAIRARWHALRDLMEIPPSIDFAEDSPPQLETLLGLLENLSTEIPTKTSKATKYLTEALRNPGDAAKIMADNGSINDFSETLSRTVRAARLNEARETIAKLTGLLARDVRCLTEGRLVLDERLGCAQFSAEQVEKEWSAFLATLNRIRMLALSFEAIVHGARAIAQAGAPNWAERLKTEPAVGERDPCFPSDWTDSWDWATSIAFLERSGSVKQIESLNRERSDIEKRLRDSFAKLVKERTFYNLTRTMTNAHKTALGIFANIIKRIGAGTGNRANLFRRDAREAMENCYDAVPCWIMPAWRVSEQLPSKLASFDLVILDEASQSDARDLPAILRGKKLLVVGDDKQISPTAAFISLANIRRLRNNFLSEMPYRAQVEPGGSLYDLARVMFPGNFVMLKEHFRCVESIIRFSTNFYTQPLIPLRVPTASERLDPPLIDILVQDGKRRGKSKINDREAEVIVEEITSIISDPSQARNPETQKPRTIGVISLIGGHQAALIQKMLLDRIGEVAFIHHGIVCGDSATLQGNERDIVFLSMVADPSNRYAQTAEQYAQRFNVALSRARDRMYLVRSVELDTLNPRDLKARVIQHFRDPMPASAQKASNLIELCQSGFERDLFTRLTEHGYKVTPQVGSEGFFIDLVVEGDGGRRLAIECDGDQYHGPERWADDMRRQRILERVGWTFWRCFGSDYIIDNDGVVGDLLTTLEQMGIRPIGGQIEPYRYTEHRVVGEPIESLPADDNANAANLGSGAGLAIGDRVVIKFVDRDSQRPLSYAIGEGQSDEQNGYLSINSELARALSRAEPEEEITAELEGQERRFIFMVHEPAVMEAA</sequence>
<dbReference type="Gene3D" id="3.40.50.300">
    <property type="entry name" value="P-loop containing nucleotide triphosphate hydrolases"/>
    <property type="match status" value="3"/>
</dbReference>
<dbReference type="SUPFAM" id="SSF52980">
    <property type="entry name" value="Restriction endonuclease-like"/>
    <property type="match status" value="1"/>
</dbReference>
<evidence type="ECO:0000313" key="9">
    <source>
        <dbReference type="EMBL" id="SDT55750.1"/>
    </source>
</evidence>
<dbReference type="GO" id="GO:0043139">
    <property type="term" value="F:5'-3' DNA helicase activity"/>
    <property type="evidence" value="ECO:0007669"/>
    <property type="project" value="TreeGrafter"/>
</dbReference>
<dbReference type="Pfam" id="PF13086">
    <property type="entry name" value="AAA_11"/>
    <property type="match status" value="1"/>
</dbReference>
<accession>A0A1H2BBS0</accession>
<evidence type="ECO:0008006" key="11">
    <source>
        <dbReference type="Google" id="ProtNLM"/>
    </source>
</evidence>
<comment type="similarity">
    <text evidence="1">Belongs to the DNA2/NAM7 helicase family.</text>
</comment>
<evidence type="ECO:0000256" key="2">
    <source>
        <dbReference type="ARBA" id="ARBA00022741"/>
    </source>
</evidence>
<gene>
    <name evidence="9" type="ORF">SAMN05444158_7014</name>
</gene>
<evidence type="ECO:0000256" key="1">
    <source>
        <dbReference type="ARBA" id="ARBA00007913"/>
    </source>
</evidence>
<evidence type="ECO:0000256" key="5">
    <source>
        <dbReference type="ARBA" id="ARBA00022840"/>
    </source>
</evidence>
<dbReference type="PANTHER" id="PTHR43788">
    <property type="entry name" value="DNA2/NAM7 HELICASE FAMILY MEMBER"/>
    <property type="match status" value="1"/>
</dbReference>
<dbReference type="PANTHER" id="PTHR43788:SF8">
    <property type="entry name" value="DNA-BINDING PROTEIN SMUBP-2"/>
    <property type="match status" value="1"/>
</dbReference>